<keyword evidence="10" id="KW-0694">RNA-binding</keyword>
<evidence type="ECO:0000256" key="6">
    <source>
        <dbReference type="ARBA" id="ARBA00022552"/>
    </source>
</evidence>
<keyword evidence="17" id="KW-1185">Reference proteome</keyword>
<evidence type="ECO:0000256" key="14">
    <source>
        <dbReference type="ARBA" id="ARBA00025365"/>
    </source>
</evidence>
<dbReference type="GO" id="GO:0000398">
    <property type="term" value="P:mRNA splicing, via spliceosome"/>
    <property type="evidence" value="ECO:0007669"/>
    <property type="project" value="InterPro"/>
</dbReference>
<dbReference type="GO" id="GO:0005681">
    <property type="term" value="C:spliceosomal complex"/>
    <property type="evidence" value="ECO:0007669"/>
    <property type="project" value="UniProtKB-KW"/>
</dbReference>
<dbReference type="GeneID" id="67010886"/>
<dbReference type="GO" id="GO:0003723">
    <property type="term" value="F:RNA binding"/>
    <property type="evidence" value="ECO:0007669"/>
    <property type="project" value="UniProtKB-KW"/>
</dbReference>
<dbReference type="GO" id="GO:0005688">
    <property type="term" value="C:U6 snRNP"/>
    <property type="evidence" value="ECO:0007669"/>
    <property type="project" value="TreeGrafter"/>
</dbReference>
<dbReference type="Gene3D" id="2.30.30.100">
    <property type="match status" value="1"/>
</dbReference>
<keyword evidence="6" id="KW-0698">rRNA processing</keyword>
<dbReference type="CDD" id="cd01726">
    <property type="entry name" value="LSm6"/>
    <property type="match status" value="1"/>
</dbReference>
<keyword evidence="13" id="KW-0687">Ribonucleoprotein</keyword>
<dbReference type="InterPro" id="IPR047575">
    <property type="entry name" value="Sm"/>
</dbReference>
<dbReference type="InterPro" id="IPR010920">
    <property type="entry name" value="LSM_dom_sf"/>
</dbReference>
<dbReference type="Proteomes" id="UP000676310">
    <property type="component" value="Unassembled WGS sequence"/>
</dbReference>
<protein>
    <recommendedName>
        <fullName evidence="4">U6 snRNA-associated Sm-like protein LSm6</fullName>
    </recommendedName>
</protein>
<dbReference type="SMART" id="SM00651">
    <property type="entry name" value="Sm"/>
    <property type="match status" value="1"/>
</dbReference>
<dbReference type="RefSeq" id="XP_043174270.1">
    <property type="nucleotide sequence ID" value="XM_043318335.1"/>
</dbReference>
<dbReference type="AlphaFoldDB" id="A0A8J2IA42"/>
<evidence type="ECO:0000256" key="5">
    <source>
        <dbReference type="ARBA" id="ARBA00022490"/>
    </source>
</evidence>
<evidence type="ECO:0000256" key="12">
    <source>
        <dbReference type="ARBA" id="ARBA00023242"/>
    </source>
</evidence>
<evidence type="ECO:0000256" key="10">
    <source>
        <dbReference type="ARBA" id="ARBA00022884"/>
    </source>
</evidence>
<dbReference type="SUPFAM" id="SSF50182">
    <property type="entry name" value="Sm-like ribonucleoproteins"/>
    <property type="match status" value="1"/>
</dbReference>
<comment type="similarity">
    <text evidence="3">Belongs to the snRNP Sm proteins family. SmF/LSm6 subfamily.</text>
</comment>
<dbReference type="GO" id="GO:0030490">
    <property type="term" value="P:maturation of SSU-rRNA"/>
    <property type="evidence" value="ECO:0007669"/>
    <property type="project" value="TreeGrafter"/>
</dbReference>
<sequence>MQVGHQRAVTLLVIDEEETWSVHSSFPPPNIAVFPLPYPPATEFENYQLTPAQTLTKSHITSFITMSTNGESPAPEAAGDSRDPSGFLSEIIGAPVTVKLNSGIIYKGDLQSVDGYMNIALERCKEISEGRVTRNWGDAFVRGNNGI</sequence>
<dbReference type="GO" id="GO:0008033">
    <property type="term" value="P:tRNA processing"/>
    <property type="evidence" value="ECO:0007669"/>
    <property type="project" value="UniProtKB-KW"/>
</dbReference>
<evidence type="ECO:0000256" key="8">
    <source>
        <dbReference type="ARBA" id="ARBA00022694"/>
    </source>
</evidence>
<comment type="subcellular location">
    <subcellularLocation>
        <location evidence="2">Cytoplasm</location>
    </subcellularLocation>
    <subcellularLocation>
        <location evidence="1">Nucleus</location>
    </subcellularLocation>
</comment>
<dbReference type="FunFam" id="2.30.30.100:FF:000037">
    <property type="entry name" value="U6 snRNA-associated Sm-like protein LSm6"/>
    <property type="match status" value="1"/>
</dbReference>
<dbReference type="PROSITE" id="PS52002">
    <property type="entry name" value="SM"/>
    <property type="match status" value="1"/>
</dbReference>
<keyword evidence="12" id="KW-0539">Nucleus</keyword>
<organism evidence="16 17">
    <name type="scientific">Alternaria atra</name>
    <dbReference type="NCBI Taxonomy" id="119953"/>
    <lineage>
        <taxon>Eukaryota</taxon>
        <taxon>Fungi</taxon>
        <taxon>Dikarya</taxon>
        <taxon>Ascomycota</taxon>
        <taxon>Pezizomycotina</taxon>
        <taxon>Dothideomycetes</taxon>
        <taxon>Pleosporomycetidae</taxon>
        <taxon>Pleosporales</taxon>
        <taxon>Pleosporineae</taxon>
        <taxon>Pleosporaceae</taxon>
        <taxon>Alternaria</taxon>
        <taxon>Alternaria sect. Ulocladioides</taxon>
    </lineage>
</organism>
<feature type="domain" description="Sm" evidence="15">
    <location>
        <begin position="83"/>
        <end position="147"/>
    </location>
</feature>
<keyword evidence="5" id="KW-0963">Cytoplasm</keyword>
<evidence type="ECO:0000256" key="4">
    <source>
        <dbReference type="ARBA" id="ARBA00014768"/>
    </source>
</evidence>
<evidence type="ECO:0000256" key="11">
    <source>
        <dbReference type="ARBA" id="ARBA00023187"/>
    </source>
</evidence>
<proteinExistence type="inferred from homology"/>
<dbReference type="GO" id="GO:0000932">
    <property type="term" value="C:P-body"/>
    <property type="evidence" value="ECO:0007669"/>
    <property type="project" value="TreeGrafter"/>
</dbReference>
<accession>A0A8J2IA42</accession>
<dbReference type="PANTHER" id="PTHR11021">
    <property type="entry name" value="SMALL NUCLEAR RIBONUCLEOPROTEIN F SNRNP-F"/>
    <property type="match status" value="1"/>
</dbReference>
<dbReference type="GO" id="GO:0046540">
    <property type="term" value="C:U4/U6 x U5 tri-snRNP complex"/>
    <property type="evidence" value="ECO:0007669"/>
    <property type="project" value="TreeGrafter"/>
</dbReference>
<dbReference type="GO" id="GO:0005732">
    <property type="term" value="C:sno(s)RNA-containing ribonucleoprotein complex"/>
    <property type="evidence" value="ECO:0007669"/>
    <property type="project" value="TreeGrafter"/>
</dbReference>
<evidence type="ECO:0000256" key="2">
    <source>
        <dbReference type="ARBA" id="ARBA00004496"/>
    </source>
</evidence>
<evidence type="ECO:0000259" key="15">
    <source>
        <dbReference type="PROSITE" id="PS52002"/>
    </source>
</evidence>
<evidence type="ECO:0000313" key="16">
    <source>
        <dbReference type="EMBL" id="CAG5183671.1"/>
    </source>
</evidence>
<evidence type="ECO:0000256" key="3">
    <source>
        <dbReference type="ARBA" id="ARBA00007927"/>
    </source>
</evidence>
<keyword evidence="11" id="KW-0508">mRNA splicing</keyword>
<keyword evidence="9" id="KW-0747">Spliceosome</keyword>
<dbReference type="InterPro" id="IPR016487">
    <property type="entry name" value="Lsm6/sSmF"/>
</dbReference>
<dbReference type="InterPro" id="IPR001163">
    <property type="entry name" value="Sm_dom_euk/arc"/>
</dbReference>
<name>A0A8J2IA42_9PLEO</name>
<evidence type="ECO:0000256" key="13">
    <source>
        <dbReference type="ARBA" id="ARBA00023274"/>
    </source>
</evidence>
<dbReference type="PANTHER" id="PTHR11021:SF1">
    <property type="entry name" value="U6 SNRNA-ASSOCIATED SM-LIKE PROTEIN LSM6"/>
    <property type="match status" value="1"/>
</dbReference>
<dbReference type="OrthoDB" id="268799at2759"/>
<comment type="function">
    <text evidence="14">Component of LSm protein complexes, which are involved in RNA processing and may function in a chaperone-like manner, facilitating the efficient association of RNA processing factors with their substrates. Component of the cytoplasmic LSM1-LSM7 complex, which is thought to be involved in mRNA degradation by activating the decapping step in the 5'-to-3' mRNA decay pathway. Component of the nuclear LSM2-LSM8 complex, which is involved in splicing of nuclear mRNAs. LSM2-LSM8 associates with multiple snRNP complexes containing the U6 snRNA (U4/U6 di-snRNP, spliceosomal U4/U6.U5 tri-snRNP, and free U6 snRNP). It binds directly to the 3'-terminal U-tract of U6 snRNA and plays a role in the biogenesis and stability of the U6 snRNP and U4/U6 snRNP complexes. LSM2-LSM8 probably also is involved degradation of nuclear pre-mRNA by targeting them for decapping, and in processing of pre-tRNAs, pre-rRNAs and U3 snoRNA.</text>
</comment>
<keyword evidence="8" id="KW-0819">tRNA processing</keyword>
<comment type="caution">
    <text evidence="16">The sequence shown here is derived from an EMBL/GenBank/DDBJ whole genome shotgun (WGS) entry which is preliminary data.</text>
</comment>
<dbReference type="Pfam" id="PF01423">
    <property type="entry name" value="LSM"/>
    <property type="match status" value="1"/>
</dbReference>
<evidence type="ECO:0000256" key="7">
    <source>
        <dbReference type="ARBA" id="ARBA00022664"/>
    </source>
</evidence>
<keyword evidence="7" id="KW-0507">mRNA processing</keyword>
<evidence type="ECO:0000256" key="9">
    <source>
        <dbReference type="ARBA" id="ARBA00022728"/>
    </source>
</evidence>
<evidence type="ECO:0000256" key="1">
    <source>
        <dbReference type="ARBA" id="ARBA00004123"/>
    </source>
</evidence>
<evidence type="ECO:0000313" key="17">
    <source>
        <dbReference type="Proteomes" id="UP000676310"/>
    </source>
</evidence>
<gene>
    <name evidence="16" type="ORF">ALTATR162_LOCUS10697</name>
</gene>
<dbReference type="GO" id="GO:0005730">
    <property type="term" value="C:nucleolus"/>
    <property type="evidence" value="ECO:0007669"/>
    <property type="project" value="TreeGrafter"/>
</dbReference>
<dbReference type="EMBL" id="CAJRGZ010000029">
    <property type="protein sequence ID" value="CAG5183671.1"/>
    <property type="molecule type" value="Genomic_DNA"/>
</dbReference>
<reference evidence="16" key="1">
    <citation type="submission" date="2021-05" db="EMBL/GenBank/DDBJ databases">
        <authorList>
            <person name="Stam R."/>
        </authorList>
    </citation>
    <scope>NUCLEOTIDE SEQUENCE</scope>
    <source>
        <strain evidence="16">CS162</strain>
    </source>
</reference>